<organism>
    <name type="scientific">Ixodes scapularis</name>
    <name type="common">Black-legged tick</name>
    <name type="synonym">Deer tick</name>
    <dbReference type="NCBI Taxonomy" id="6945"/>
    <lineage>
        <taxon>Eukaryota</taxon>
        <taxon>Metazoa</taxon>
        <taxon>Ecdysozoa</taxon>
        <taxon>Arthropoda</taxon>
        <taxon>Chelicerata</taxon>
        <taxon>Arachnida</taxon>
        <taxon>Acari</taxon>
        <taxon>Parasitiformes</taxon>
        <taxon>Ixodida</taxon>
        <taxon>Ixodoidea</taxon>
        <taxon>Ixodidae</taxon>
        <taxon>Ixodinae</taxon>
        <taxon>Ixodes</taxon>
    </lineage>
</organism>
<dbReference type="STRING" id="6945.B7P7S4"/>
<name>B7P7S4_IXOSC</name>
<dbReference type="PROSITE" id="PS50097">
    <property type="entry name" value="BTB"/>
    <property type="match status" value="1"/>
</dbReference>
<dbReference type="Pfam" id="PF00651">
    <property type="entry name" value="BTB"/>
    <property type="match status" value="1"/>
</dbReference>
<dbReference type="EMBL" id="ABJB010918446">
    <property type="status" value="NOT_ANNOTATED_CDS"/>
    <property type="molecule type" value="Genomic_DNA"/>
</dbReference>
<dbReference type="VEuPathDB" id="VectorBase:ISCW001927"/>
<gene>
    <name evidence="5" type="ORF">IscW_ISCW001927</name>
</gene>
<proteinExistence type="predicted"/>
<dbReference type="Pfam" id="PF24681">
    <property type="entry name" value="Kelch_KLHDC2_KLHL20_DRC7"/>
    <property type="match status" value="1"/>
</dbReference>
<accession>B7P7S4</accession>
<keyword evidence="2" id="KW-0677">Repeat</keyword>
<dbReference type="EMBL" id="ABJB010632335">
    <property type="status" value="NOT_ANNOTATED_CDS"/>
    <property type="molecule type" value="Genomic_DNA"/>
</dbReference>
<dbReference type="CDD" id="cd01165">
    <property type="entry name" value="BTB_POZ"/>
    <property type="match status" value="1"/>
</dbReference>
<dbReference type="InterPro" id="IPR015915">
    <property type="entry name" value="Kelch-typ_b-propeller"/>
</dbReference>
<dbReference type="GO" id="GO:0031463">
    <property type="term" value="C:Cul3-RING ubiquitin ligase complex"/>
    <property type="evidence" value="ECO:0000318"/>
    <property type="project" value="GO_Central"/>
</dbReference>
<dbReference type="VEuPathDB" id="VectorBase:ISCI001927"/>
<dbReference type="PANTHER" id="PTHR45632">
    <property type="entry name" value="LD33804P"/>
    <property type="match status" value="1"/>
</dbReference>
<dbReference type="HOGENOM" id="CLU_011838_0_0_1"/>
<dbReference type="InterPro" id="IPR000210">
    <property type="entry name" value="BTB/POZ_dom"/>
</dbReference>
<dbReference type="GO" id="GO:0003779">
    <property type="term" value="F:actin binding"/>
    <property type="evidence" value="ECO:0007669"/>
    <property type="project" value="UniProtKB-KW"/>
</dbReference>
<dbReference type="SUPFAM" id="SSF117281">
    <property type="entry name" value="Kelch motif"/>
    <property type="match status" value="1"/>
</dbReference>
<feature type="region of interest" description="Disordered" evidence="3">
    <location>
        <begin position="181"/>
        <end position="202"/>
    </location>
</feature>
<sequence length="643" mass="70209">MFEVDLDLLKRQSCYFAKCFHKLPQEALKIPLELQDVKPEVFEALLLFMQTGYLDADPFTALDLYEAAVLLGVHKAIKEIKRWLNHDYTKRQQYLVQLLKCVRFSMMNREEIVHCLHPPLLSNITRFPSVAFMILSAFGSVGTDPVDEPVVVAVEDASHTQAVNPKLRCLKQDSAATKVPVKTSESRGFVSSGDPPEMMPSPVREPFTPILKVVIKEVQECLGESSDSLIESGSAKGATSLLRPSVKLVPPPKKEDRAYDRATTYDSKSMFTAMSTGSFEGQDPFNRTQQGNFVVPPSMATRIPKPDGALPVIPKSNIVVMGGLNLDTGITGSVVAFDPSFNTVQQCGTLPTPLHHHRAVLSGSDIFVVGGMLESTEGLYVCSKRCYKLSVPTLQWTRVADLKTERAHHGLVLLPGRILVFGGLTLGRKLLSSMEYYDIKRNKWTKMKSSLPQATMAMGAALFRSLVWIAGGVVDSGSNNLDCSSAVQCYNPETKAWTFMAPTLPTSCGYLSLVSDGSSLLAVGGSVSLDQLQLGSVPDVHALSADQRTWEPMPFLPRPCHSSAAVAFGANLYVFGGISNGNVLADVQVLQKGRWTTCAHLQATLLGLSAVALPPAHATPPELDPLDKGRRDDDLIVWSWHNL</sequence>
<dbReference type="VEuPathDB" id="VectorBase:ISCP_014015"/>
<feature type="domain" description="BTB" evidence="4">
    <location>
        <begin position="1"/>
        <end position="58"/>
    </location>
</feature>
<dbReference type="InParanoid" id="B7P7S4"/>
<dbReference type="PANTHER" id="PTHR45632:SF3">
    <property type="entry name" value="KELCH-LIKE PROTEIN 32"/>
    <property type="match status" value="1"/>
</dbReference>
<keyword evidence="7" id="KW-1185">Reference proteome</keyword>
<dbReference type="SUPFAM" id="SSF54695">
    <property type="entry name" value="POZ domain"/>
    <property type="match status" value="1"/>
</dbReference>
<evidence type="ECO:0000256" key="3">
    <source>
        <dbReference type="SAM" id="MobiDB-lite"/>
    </source>
</evidence>
<reference evidence="6" key="2">
    <citation type="submission" date="2020-05" db="UniProtKB">
        <authorList>
            <consortium name="EnsemblMetazoa"/>
        </authorList>
    </citation>
    <scope>IDENTIFICATION</scope>
    <source>
        <strain evidence="6">wikel</strain>
    </source>
</reference>
<dbReference type="SMART" id="SM00612">
    <property type="entry name" value="Kelch"/>
    <property type="match status" value="4"/>
</dbReference>
<dbReference type="Gene3D" id="1.25.40.420">
    <property type="match status" value="1"/>
</dbReference>
<dbReference type="Gene3D" id="2.120.10.80">
    <property type="entry name" value="Kelch-type beta propeller"/>
    <property type="match status" value="2"/>
</dbReference>
<dbReference type="GO" id="GO:0005737">
    <property type="term" value="C:cytoplasm"/>
    <property type="evidence" value="ECO:0000318"/>
    <property type="project" value="GO_Central"/>
</dbReference>
<evidence type="ECO:0000313" key="6">
    <source>
        <dbReference type="EnsemblMetazoa" id="ISCW001927-PA"/>
    </source>
</evidence>
<dbReference type="Gene3D" id="3.30.710.10">
    <property type="entry name" value="Potassium Channel Kv1.1, Chain A"/>
    <property type="match status" value="1"/>
</dbReference>
<evidence type="ECO:0000313" key="7">
    <source>
        <dbReference type="Proteomes" id="UP000001555"/>
    </source>
</evidence>
<dbReference type="EMBL" id="DS653188">
    <property type="protein sequence ID" value="EEC02646.1"/>
    <property type="molecule type" value="Genomic_DNA"/>
</dbReference>
<dbReference type="GO" id="GO:1990756">
    <property type="term" value="F:ubiquitin-like ligase-substrate adaptor activity"/>
    <property type="evidence" value="ECO:0000318"/>
    <property type="project" value="GO_Central"/>
</dbReference>
<dbReference type="EMBL" id="ABJB010457894">
    <property type="status" value="NOT_ANNOTATED_CDS"/>
    <property type="molecule type" value="Genomic_DNA"/>
</dbReference>
<evidence type="ECO:0000259" key="4">
    <source>
        <dbReference type="PROSITE" id="PS50097"/>
    </source>
</evidence>
<dbReference type="EMBL" id="ABJB010978255">
    <property type="status" value="NOT_ANNOTATED_CDS"/>
    <property type="molecule type" value="Genomic_DNA"/>
</dbReference>
<dbReference type="AlphaFoldDB" id="B7P7S4"/>
<evidence type="ECO:0000313" key="5">
    <source>
        <dbReference type="EMBL" id="EEC02646.1"/>
    </source>
</evidence>
<keyword evidence="1" id="KW-0880">Kelch repeat</keyword>
<dbReference type="VEuPathDB" id="VectorBase:ISCP_021292"/>
<dbReference type="EMBL" id="ABJB010110186">
    <property type="status" value="NOT_ANNOTATED_CDS"/>
    <property type="molecule type" value="Genomic_DNA"/>
</dbReference>
<evidence type="ECO:0000256" key="1">
    <source>
        <dbReference type="ARBA" id="ARBA00022441"/>
    </source>
</evidence>
<protein>
    <recommendedName>
        <fullName evidence="4">BTB domain-containing protein</fullName>
    </recommendedName>
</protein>
<dbReference type="InterPro" id="IPR011333">
    <property type="entry name" value="SKP1/BTB/POZ_sf"/>
</dbReference>
<dbReference type="EMBL" id="ABJB010017723">
    <property type="status" value="NOT_ANNOTATED_CDS"/>
    <property type="molecule type" value="Genomic_DNA"/>
</dbReference>
<dbReference type="InterPro" id="IPR006652">
    <property type="entry name" value="Kelch_1"/>
</dbReference>
<dbReference type="PaxDb" id="6945-B7P7S4"/>
<dbReference type="OrthoDB" id="6514472at2759"/>
<dbReference type="EMBL" id="ABJB010966307">
    <property type="status" value="NOT_ANNOTATED_CDS"/>
    <property type="molecule type" value="Genomic_DNA"/>
</dbReference>
<dbReference type="EMBL" id="ABJB010990706">
    <property type="status" value="NOT_ANNOTATED_CDS"/>
    <property type="molecule type" value="Genomic_DNA"/>
</dbReference>
<dbReference type="EMBL" id="ABJB010381258">
    <property type="status" value="NOT_ANNOTATED_CDS"/>
    <property type="molecule type" value="Genomic_DNA"/>
</dbReference>
<dbReference type="EnsemblMetazoa" id="ISCW001927-RA">
    <property type="protein sequence ID" value="ISCW001927-PA"/>
    <property type="gene ID" value="ISCW001927"/>
</dbReference>
<dbReference type="EMBL" id="ABJB010771594">
    <property type="status" value="NOT_ANNOTATED_CDS"/>
    <property type="molecule type" value="Genomic_DNA"/>
</dbReference>
<dbReference type="Proteomes" id="UP000001555">
    <property type="component" value="Unassembled WGS sequence"/>
</dbReference>
<evidence type="ECO:0000256" key="2">
    <source>
        <dbReference type="ARBA" id="ARBA00022737"/>
    </source>
</evidence>
<reference evidence="5 7" key="1">
    <citation type="submission" date="2008-03" db="EMBL/GenBank/DDBJ databases">
        <title>Annotation of Ixodes scapularis.</title>
        <authorList>
            <consortium name="Ixodes scapularis Genome Project Consortium"/>
            <person name="Caler E."/>
            <person name="Hannick L.I."/>
            <person name="Bidwell S."/>
            <person name="Joardar V."/>
            <person name="Thiagarajan M."/>
            <person name="Amedeo P."/>
            <person name="Galinsky K.J."/>
            <person name="Schobel S."/>
            <person name="Inman J."/>
            <person name="Hostetler J."/>
            <person name="Miller J."/>
            <person name="Hammond M."/>
            <person name="Megy K."/>
            <person name="Lawson D."/>
            <person name="Kodira C."/>
            <person name="Sutton G."/>
            <person name="Meyer J."/>
            <person name="Hill C.A."/>
            <person name="Birren B."/>
            <person name="Nene V."/>
            <person name="Collins F."/>
            <person name="Alarcon-Chaidez F."/>
            <person name="Wikel S."/>
            <person name="Strausberg R."/>
        </authorList>
    </citation>
    <scope>NUCLEOTIDE SEQUENCE [LARGE SCALE GENOMIC DNA]</scope>
    <source>
        <strain evidence="7">Wikel</strain>
        <strain evidence="5">Wikel colony</strain>
    </source>
</reference>
<dbReference type="GO" id="GO:0043161">
    <property type="term" value="P:proteasome-mediated ubiquitin-dependent protein catabolic process"/>
    <property type="evidence" value="ECO:0000318"/>
    <property type="project" value="GO_Central"/>
</dbReference>